<gene>
    <name evidence="1" type="ORF">HNR26_004783</name>
</gene>
<dbReference type="AlphaFoldDB" id="A0A7W8MEN6"/>
<dbReference type="RefSeq" id="WP_377344286.1">
    <property type="nucleotide sequence ID" value="NZ_JBHRVS010000001.1"/>
</dbReference>
<sequence length="76" mass="8673">MRDTSIEHEFWMRLEKKAYVEEGDPCGGDGMCNGHMILPPVENCSCFQGHAPCHQCTSNQLECEACGWQDPDWERP</sequence>
<organism evidence="1 2">
    <name type="scientific">Rhizobium rosettiformans</name>
    <dbReference type="NCBI Taxonomy" id="1368430"/>
    <lineage>
        <taxon>Bacteria</taxon>
        <taxon>Pseudomonadati</taxon>
        <taxon>Pseudomonadota</taxon>
        <taxon>Alphaproteobacteria</taxon>
        <taxon>Hyphomicrobiales</taxon>
        <taxon>Rhizobiaceae</taxon>
        <taxon>Rhizobium/Agrobacterium group</taxon>
        <taxon>Rhizobium</taxon>
    </lineage>
</organism>
<dbReference type="EMBL" id="JACHGA010000028">
    <property type="protein sequence ID" value="MBB5278681.1"/>
    <property type="molecule type" value="Genomic_DNA"/>
</dbReference>
<evidence type="ECO:0000313" key="2">
    <source>
        <dbReference type="Proteomes" id="UP000550895"/>
    </source>
</evidence>
<name>A0A7W8MEN6_9HYPH</name>
<dbReference type="Proteomes" id="UP000550895">
    <property type="component" value="Unassembled WGS sequence"/>
</dbReference>
<evidence type="ECO:0000313" key="1">
    <source>
        <dbReference type="EMBL" id="MBB5278681.1"/>
    </source>
</evidence>
<protein>
    <submittedName>
        <fullName evidence="1">Uncharacterized protein</fullName>
    </submittedName>
</protein>
<reference evidence="1 2" key="1">
    <citation type="submission" date="2020-08" db="EMBL/GenBank/DDBJ databases">
        <title>Genomic Encyclopedia of Type Strains, Phase IV (KMG-IV): sequencing the most valuable type-strain genomes for metagenomic binning, comparative biology and taxonomic classification.</title>
        <authorList>
            <person name="Goeker M."/>
        </authorList>
    </citation>
    <scope>NUCLEOTIDE SEQUENCE [LARGE SCALE GENOMIC DNA]</scope>
    <source>
        <strain evidence="1 2">DSM 26376</strain>
    </source>
</reference>
<comment type="caution">
    <text evidence="1">The sequence shown here is derived from an EMBL/GenBank/DDBJ whole genome shotgun (WGS) entry which is preliminary data.</text>
</comment>
<proteinExistence type="predicted"/>
<keyword evidence="2" id="KW-1185">Reference proteome</keyword>
<accession>A0A7W8MEN6</accession>